<protein>
    <submittedName>
        <fullName evidence="3">Imidazolonepropionase-like amidohydrolase</fullName>
    </submittedName>
</protein>
<dbReference type="Proteomes" id="UP000578569">
    <property type="component" value="Unassembled WGS sequence"/>
</dbReference>
<evidence type="ECO:0000256" key="1">
    <source>
        <dbReference type="SAM" id="SignalP"/>
    </source>
</evidence>
<dbReference type="InterPro" id="IPR032466">
    <property type="entry name" value="Metal_Hydrolase"/>
</dbReference>
<comment type="caution">
    <text evidence="3">The sequence shown here is derived from an EMBL/GenBank/DDBJ whole genome shotgun (WGS) entry which is preliminary data.</text>
</comment>
<dbReference type="PANTHER" id="PTHR43135">
    <property type="entry name" value="ALPHA-D-RIBOSE 1-METHYLPHOSPHONATE 5-TRIPHOSPHATE DIPHOSPHATASE"/>
    <property type="match status" value="1"/>
</dbReference>
<dbReference type="SUPFAM" id="SSF51338">
    <property type="entry name" value="Composite domain of metallo-dependent hydrolases"/>
    <property type="match status" value="1"/>
</dbReference>
<evidence type="ECO:0000313" key="3">
    <source>
        <dbReference type="EMBL" id="MBB3763474.1"/>
    </source>
</evidence>
<reference evidence="3 4" key="1">
    <citation type="submission" date="2020-08" db="EMBL/GenBank/DDBJ databases">
        <title>Genomic Encyclopedia of Type Strains, Phase IV (KMG-IV): sequencing the most valuable type-strain genomes for metagenomic binning, comparative biology and taxonomic classification.</title>
        <authorList>
            <person name="Goeker M."/>
        </authorList>
    </citation>
    <scope>NUCLEOTIDE SEQUENCE [LARGE SCALE GENOMIC DNA]</scope>
    <source>
        <strain evidence="3 4">DSM 24194</strain>
    </source>
</reference>
<accession>A0A839Z4B7</accession>
<organism evidence="3 4">
    <name type="scientific">Sphingomicrobium lutaoense</name>
    <dbReference type="NCBI Taxonomy" id="515949"/>
    <lineage>
        <taxon>Bacteria</taxon>
        <taxon>Pseudomonadati</taxon>
        <taxon>Pseudomonadota</taxon>
        <taxon>Alphaproteobacteria</taxon>
        <taxon>Sphingomonadales</taxon>
        <taxon>Sphingomonadaceae</taxon>
        <taxon>Sphingomicrobium</taxon>
    </lineage>
</organism>
<feature type="signal peptide" evidence="1">
    <location>
        <begin position="1"/>
        <end position="18"/>
    </location>
</feature>
<keyword evidence="1" id="KW-0732">Signal</keyword>
<evidence type="ECO:0000259" key="2">
    <source>
        <dbReference type="Pfam" id="PF07969"/>
    </source>
</evidence>
<dbReference type="InterPro" id="IPR011059">
    <property type="entry name" value="Metal-dep_hydrolase_composite"/>
</dbReference>
<dbReference type="GO" id="GO:0016810">
    <property type="term" value="F:hydrolase activity, acting on carbon-nitrogen (but not peptide) bonds"/>
    <property type="evidence" value="ECO:0007669"/>
    <property type="project" value="InterPro"/>
</dbReference>
<dbReference type="RefSeq" id="WP_183932816.1">
    <property type="nucleotide sequence ID" value="NZ_JACICF010000001.1"/>
</dbReference>
<feature type="chain" id="PRO_5032509959" evidence="1">
    <location>
        <begin position="19"/>
        <end position="429"/>
    </location>
</feature>
<dbReference type="Gene3D" id="2.30.40.10">
    <property type="entry name" value="Urease, subunit C, domain 1"/>
    <property type="match status" value="1"/>
</dbReference>
<dbReference type="InterPro" id="IPR051781">
    <property type="entry name" value="Metallo-dep_Hydrolase"/>
</dbReference>
<dbReference type="InterPro" id="IPR013108">
    <property type="entry name" value="Amidohydro_3"/>
</dbReference>
<keyword evidence="3" id="KW-0378">Hydrolase</keyword>
<feature type="domain" description="Amidohydrolase 3" evidence="2">
    <location>
        <begin position="296"/>
        <end position="400"/>
    </location>
</feature>
<keyword evidence="4" id="KW-1185">Reference proteome</keyword>
<dbReference type="Pfam" id="PF07969">
    <property type="entry name" value="Amidohydro_3"/>
    <property type="match status" value="1"/>
</dbReference>
<dbReference type="PANTHER" id="PTHR43135:SF3">
    <property type="entry name" value="ALPHA-D-RIBOSE 1-METHYLPHOSPHONATE 5-TRIPHOSPHATE DIPHOSPHATASE"/>
    <property type="match status" value="1"/>
</dbReference>
<evidence type="ECO:0000313" key="4">
    <source>
        <dbReference type="Proteomes" id="UP000578569"/>
    </source>
</evidence>
<gene>
    <name evidence="3" type="ORF">FHS50_000497</name>
</gene>
<name>A0A839Z4B7_9SPHN</name>
<dbReference type="SUPFAM" id="SSF51556">
    <property type="entry name" value="Metallo-dependent hydrolases"/>
    <property type="match status" value="1"/>
</dbReference>
<dbReference type="AlphaFoldDB" id="A0A839Z4B7"/>
<dbReference type="Gene3D" id="3.20.20.140">
    <property type="entry name" value="Metal-dependent hydrolases"/>
    <property type="match status" value="1"/>
</dbReference>
<sequence>MKKLLIAAAALIAAPLSAQPVAITGGKLVVGDGSPPIENGVVVINDGRVVAVGGPGTTIPAGATIIAAPGKWITPGIVASFSRIGLVEVDGGVPGADDSDADDSPYSAALDIGWSVNPAASPVAVSRADGVTRAVIAPNAGEHIFAGRGAVIDTAADYDPITRPRAFQLVELGERGTSLAGGSRSAAYLTFTEALRAARDGRQPGGPDDSLWTDADLRALAPVVRGEEKLFVHVNRAVDIVNALKLRREFPRLDMVLVGVAEGWMVAREIAAAGVPVIAEPLLNRPDSFEQLAATQSNIGRMRKAGVDVSVSLITEWVSRGARNQRQYAGNLVALNRVPGHEGVSWDEAFAMITSRPAAMVGMAGEIGVLKRGARADVVVWSDDPLELSSAAEQVWIDGVQQSLETRQTRLRDRYRHIARQALPPSYRK</sequence>
<proteinExistence type="predicted"/>
<dbReference type="EMBL" id="JACICF010000001">
    <property type="protein sequence ID" value="MBB3763474.1"/>
    <property type="molecule type" value="Genomic_DNA"/>
</dbReference>